<proteinExistence type="predicted"/>
<comment type="caution">
    <text evidence="1">The sequence shown here is derived from an EMBL/GenBank/DDBJ whole genome shotgun (WGS) entry which is preliminary data.</text>
</comment>
<gene>
    <name evidence="1" type="ORF">J21TS7_52450</name>
</gene>
<sequence>MLISIVKPKQIAPGQFAWNSVIFFYEEKDWSTEIENVILDSDDKKGITFFRSTLHHNHPSSLFPGQRLF</sequence>
<evidence type="ECO:0000313" key="1">
    <source>
        <dbReference type="EMBL" id="GIO56927.1"/>
    </source>
</evidence>
<dbReference type="EMBL" id="BORU01000003">
    <property type="protein sequence ID" value="GIO56927.1"/>
    <property type="molecule type" value="Genomic_DNA"/>
</dbReference>
<name>A0ABQ4LKD5_9BACL</name>
<protein>
    <submittedName>
        <fullName evidence="1">Uncharacterized protein</fullName>
    </submittedName>
</protein>
<organism evidence="1 2">
    <name type="scientific">Paenibacillus cineris</name>
    <dbReference type="NCBI Taxonomy" id="237530"/>
    <lineage>
        <taxon>Bacteria</taxon>
        <taxon>Bacillati</taxon>
        <taxon>Bacillota</taxon>
        <taxon>Bacilli</taxon>
        <taxon>Bacillales</taxon>
        <taxon>Paenibacillaceae</taxon>
        <taxon>Paenibacillus</taxon>
    </lineage>
</organism>
<evidence type="ECO:0000313" key="2">
    <source>
        <dbReference type="Proteomes" id="UP000676601"/>
    </source>
</evidence>
<reference evidence="1 2" key="1">
    <citation type="submission" date="2021-03" db="EMBL/GenBank/DDBJ databases">
        <title>Antimicrobial resistance genes in bacteria isolated from Japanese honey, and their potential for conferring macrolide and lincosamide resistance in the American foulbrood pathogen Paenibacillus larvae.</title>
        <authorList>
            <person name="Okamoto M."/>
            <person name="Kumagai M."/>
            <person name="Kanamori H."/>
            <person name="Takamatsu D."/>
        </authorList>
    </citation>
    <scope>NUCLEOTIDE SEQUENCE [LARGE SCALE GENOMIC DNA]</scope>
    <source>
        <strain evidence="1 2">J21TS7</strain>
    </source>
</reference>
<accession>A0ABQ4LKD5</accession>
<dbReference type="Proteomes" id="UP000676601">
    <property type="component" value="Unassembled WGS sequence"/>
</dbReference>
<keyword evidence="2" id="KW-1185">Reference proteome</keyword>